<keyword evidence="2" id="KW-0472">Membrane</keyword>
<keyword evidence="4" id="KW-1185">Reference proteome</keyword>
<proteinExistence type="predicted"/>
<keyword evidence="2" id="KW-0812">Transmembrane</keyword>
<evidence type="ECO:0000256" key="1">
    <source>
        <dbReference type="SAM" id="MobiDB-lite"/>
    </source>
</evidence>
<feature type="compositionally biased region" description="Acidic residues" evidence="1">
    <location>
        <begin position="11"/>
        <end position="20"/>
    </location>
</feature>
<feature type="compositionally biased region" description="Basic and acidic residues" evidence="1">
    <location>
        <begin position="1"/>
        <end position="10"/>
    </location>
</feature>
<reference evidence="3 4" key="1">
    <citation type="submission" date="2023-11" db="EMBL/GenBank/DDBJ databases">
        <authorList>
            <person name="Xu M."/>
            <person name="Jiang T."/>
        </authorList>
    </citation>
    <scope>NUCLEOTIDE SEQUENCE [LARGE SCALE GENOMIC DNA]</scope>
    <source>
        <strain evidence="3 4">SD</strain>
    </source>
</reference>
<name>A0ABU4VI03_9ACTN</name>
<comment type="caution">
    <text evidence="3">The sequence shown here is derived from an EMBL/GenBank/DDBJ whole genome shotgun (WGS) entry which is preliminary data.</text>
</comment>
<feature type="compositionally biased region" description="Gly residues" evidence="1">
    <location>
        <begin position="199"/>
        <end position="213"/>
    </location>
</feature>
<feature type="region of interest" description="Disordered" evidence="1">
    <location>
        <begin position="196"/>
        <end position="244"/>
    </location>
</feature>
<dbReference type="RefSeq" id="WP_319953218.1">
    <property type="nucleotide sequence ID" value="NZ_JAXAVX010000002.1"/>
</dbReference>
<feature type="compositionally biased region" description="Low complexity" evidence="1">
    <location>
        <begin position="214"/>
        <end position="227"/>
    </location>
</feature>
<feature type="region of interest" description="Disordered" evidence="1">
    <location>
        <begin position="1"/>
        <end position="20"/>
    </location>
</feature>
<dbReference type="Proteomes" id="UP001277761">
    <property type="component" value="Unassembled WGS sequence"/>
</dbReference>
<feature type="compositionally biased region" description="Gly residues" evidence="1">
    <location>
        <begin position="72"/>
        <end position="112"/>
    </location>
</feature>
<sequence>MSDSQLHDPETTELDLPDEWEDEASLADDLRARPSRRDAWLRPLPLGLIAVLLLGVGFLVGVQVQKGADDGGGGGLSARMGARGGPPGMGGGGAAVGAAATGGGSEASGATGGDAASGTTVGEVANVKGSRLYVTTSDGETVEVRVGSQAEVQRLSHSSVGGVHPGDTVIVQGTSRSDGSVSATAVQATAPGLTTVAPFGGGRGGASGGGASRAGGSTSSGGSDAGASGSGGGGSAVDELFDGG</sequence>
<evidence type="ECO:0000313" key="4">
    <source>
        <dbReference type="Proteomes" id="UP001277761"/>
    </source>
</evidence>
<feature type="transmembrane region" description="Helical" evidence="2">
    <location>
        <begin position="40"/>
        <end position="60"/>
    </location>
</feature>
<evidence type="ECO:0000313" key="3">
    <source>
        <dbReference type="EMBL" id="MDX8151065.1"/>
    </source>
</evidence>
<keyword evidence="2" id="KW-1133">Transmembrane helix</keyword>
<evidence type="ECO:0008006" key="5">
    <source>
        <dbReference type="Google" id="ProtNLM"/>
    </source>
</evidence>
<evidence type="ECO:0000256" key="2">
    <source>
        <dbReference type="SAM" id="Phobius"/>
    </source>
</evidence>
<accession>A0ABU4VI03</accession>
<dbReference type="EMBL" id="JAXAVX010000002">
    <property type="protein sequence ID" value="MDX8151065.1"/>
    <property type="molecule type" value="Genomic_DNA"/>
</dbReference>
<gene>
    <name evidence="3" type="ORF">SK069_05635</name>
</gene>
<protein>
    <recommendedName>
        <fullName evidence="5">DUF5666 domain-containing protein</fullName>
    </recommendedName>
</protein>
<feature type="region of interest" description="Disordered" evidence="1">
    <location>
        <begin position="72"/>
        <end position="119"/>
    </location>
</feature>
<organism evidence="3 4">
    <name type="scientific">Patulibacter brassicae</name>
    <dbReference type="NCBI Taxonomy" id="1705717"/>
    <lineage>
        <taxon>Bacteria</taxon>
        <taxon>Bacillati</taxon>
        <taxon>Actinomycetota</taxon>
        <taxon>Thermoleophilia</taxon>
        <taxon>Solirubrobacterales</taxon>
        <taxon>Patulibacteraceae</taxon>
        <taxon>Patulibacter</taxon>
    </lineage>
</organism>